<dbReference type="Pfam" id="PF00656">
    <property type="entry name" value="Peptidase_C14"/>
    <property type="match status" value="1"/>
</dbReference>
<gene>
    <name evidence="2" type="ORF">CLV67_102430</name>
</gene>
<dbReference type="InterPro" id="IPR029030">
    <property type="entry name" value="Caspase-like_dom_sf"/>
</dbReference>
<name>A0A2T0KM11_9ACTN</name>
<dbReference type="AlphaFoldDB" id="A0A2T0KM11"/>
<proteinExistence type="predicted"/>
<dbReference type="InterPro" id="IPR011600">
    <property type="entry name" value="Pept_C14_caspase"/>
</dbReference>
<organism evidence="2 3">
    <name type="scientific">Actinoplanes italicus</name>
    <dbReference type="NCBI Taxonomy" id="113567"/>
    <lineage>
        <taxon>Bacteria</taxon>
        <taxon>Bacillati</taxon>
        <taxon>Actinomycetota</taxon>
        <taxon>Actinomycetes</taxon>
        <taxon>Micromonosporales</taxon>
        <taxon>Micromonosporaceae</taxon>
        <taxon>Actinoplanes</taxon>
    </lineage>
</organism>
<feature type="domain" description="Peptidase C14 caspase" evidence="1">
    <location>
        <begin position="3"/>
        <end position="156"/>
    </location>
</feature>
<accession>A0A2T0KM11</accession>
<evidence type="ECO:0000313" key="2">
    <source>
        <dbReference type="EMBL" id="PRX24652.1"/>
    </source>
</evidence>
<protein>
    <submittedName>
        <fullName evidence="2">Caspase domain-containing protein</fullName>
    </submittedName>
</protein>
<evidence type="ECO:0000259" key="1">
    <source>
        <dbReference type="Pfam" id="PF00656"/>
    </source>
</evidence>
<dbReference type="SUPFAM" id="SSF52129">
    <property type="entry name" value="Caspase-like"/>
    <property type="match status" value="1"/>
</dbReference>
<dbReference type="GO" id="GO:0004197">
    <property type="term" value="F:cysteine-type endopeptidase activity"/>
    <property type="evidence" value="ECO:0007669"/>
    <property type="project" value="InterPro"/>
</dbReference>
<reference evidence="2 3" key="1">
    <citation type="submission" date="2018-03" db="EMBL/GenBank/DDBJ databases">
        <title>Genomic Encyclopedia of Archaeal and Bacterial Type Strains, Phase II (KMG-II): from individual species to whole genera.</title>
        <authorList>
            <person name="Goeker M."/>
        </authorList>
    </citation>
    <scope>NUCLEOTIDE SEQUENCE [LARGE SCALE GENOMIC DNA]</scope>
    <source>
        <strain evidence="2 3">DSM 43146</strain>
    </source>
</reference>
<dbReference type="Proteomes" id="UP000239415">
    <property type="component" value="Unassembled WGS sequence"/>
</dbReference>
<keyword evidence="3" id="KW-1185">Reference proteome</keyword>
<comment type="caution">
    <text evidence="2">The sequence shown here is derived from an EMBL/GenBank/DDBJ whole genome shotgun (WGS) entry which is preliminary data.</text>
</comment>
<dbReference type="RefSeq" id="WP_106316128.1">
    <property type="nucleotide sequence ID" value="NZ_BOMO01000013.1"/>
</dbReference>
<dbReference type="EMBL" id="PVMZ01000002">
    <property type="protein sequence ID" value="PRX24652.1"/>
    <property type="molecule type" value="Genomic_DNA"/>
</dbReference>
<evidence type="ECO:0000313" key="3">
    <source>
        <dbReference type="Proteomes" id="UP000239415"/>
    </source>
</evidence>
<dbReference type="GO" id="GO:0006508">
    <property type="term" value="P:proteolysis"/>
    <property type="evidence" value="ECO:0007669"/>
    <property type="project" value="InterPro"/>
</dbReference>
<dbReference type="Gene3D" id="3.40.50.1460">
    <property type="match status" value="1"/>
</dbReference>
<sequence>MAHHALVVGCDAYPSMSNADLAGAVGDALAVQDWLVGPGGVPAGNVVLLASPAAHSASVAAGTRVTGEASRLAFAREVGRLAGLTDVGHADRLYVYFAGHGCGTDPVNAALSDDALVFSGFSEDDPSAHAIALRDLLAQLDQARFGEVVMFLDACRDFPYGRPFRPGGLRFDSAAGRGVPPRLYRLQSTLPGRRTYGGAFTAALLAGLAGAGAAKEFDERADRPYVVRWSTLTAYLESEMRNQEPFVSGRGDLVLADFADGTFGEVELTVSVAPVAGDSGDGLEMAVTYRDPSSFEEPRLKRPGPAPARFRVPPRRHRVTARTPSTWGHSAVDAYADTAVAVTLSRTLPDVVSGDRDPGSAPAVITTDDPAAAIMVTTPGGGTLMRGAGSVAGTLADGLYTVTVTDALGWRHREVLDVHEGSGGEVTLDLPNPPGGAERDGPLRWVGPAAAFVSSTPLFARPTEPGRPGRFVCVATDRFRATGRTAGGALTELRVESVADRWWWVAAPPEAQWLEVRFGDHRLELPAAPGLRATIELAATGLLVMYFDRAHLEDQASLVFVERAQRLMSAGRLDAADVVLGADRRRTALDGVLLGAHTPLRRLGRTAVAPGNRPYLLPGNQWGVLLDRPPHPDDR</sequence>